<accession>A0A8J7GBN4</accession>
<dbReference type="Pfam" id="PF00156">
    <property type="entry name" value="Pribosyltran"/>
    <property type="match status" value="1"/>
</dbReference>
<dbReference type="AlphaFoldDB" id="A0A8J7GBN4"/>
<dbReference type="Gene3D" id="3.40.50.2020">
    <property type="match status" value="1"/>
</dbReference>
<dbReference type="RefSeq" id="WP_194562783.1">
    <property type="nucleotide sequence ID" value="NZ_JADKPV010000003.1"/>
</dbReference>
<dbReference type="CDD" id="cd06223">
    <property type="entry name" value="PRTases_typeI"/>
    <property type="match status" value="1"/>
</dbReference>
<feature type="domain" description="Phosphoribosyltransferase" evidence="2">
    <location>
        <begin position="104"/>
        <end position="196"/>
    </location>
</feature>
<gene>
    <name evidence="3" type="ORF">IRY55_08000</name>
</gene>
<reference evidence="3" key="1">
    <citation type="submission" date="2020-11" db="EMBL/GenBank/DDBJ databases">
        <title>Multidrug resistant novel bacterium Savagea serpentis sp. nov., isolated from the scats of a vine snake (Ahaetulla nasuta).</title>
        <authorList>
            <person name="Venkata Ramana V."/>
            <person name="Vikas Patil S."/>
            <person name="Yogita Lugani V."/>
        </authorList>
    </citation>
    <scope>NUCLEOTIDE SEQUENCE</scope>
    <source>
        <strain evidence="3">SN6</strain>
    </source>
</reference>
<sequence length="204" mass="23813">MRCLLCDRALRELMRWSYILHQNRQPLCETCAAQFQPYEQSFSLLGIDSIVIHYRYNEMMQDVIYSYKGFGHIRLAQLFRPLLTSLRKERRASIVPIPSHVHKVERIGFQPIEHLLQVAQVPYQSLLEKVYDGELSRLSKEERQRVDRIVRVREGVRVRAHCILIDDVITTGTTLQQAATVLREAGAKRIDAFVLSRPVKKERA</sequence>
<dbReference type="SUPFAM" id="SSF53271">
    <property type="entry name" value="PRTase-like"/>
    <property type="match status" value="1"/>
</dbReference>
<dbReference type="PANTHER" id="PTHR47505">
    <property type="entry name" value="DNA UTILIZATION PROTEIN YHGH"/>
    <property type="match status" value="1"/>
</dbReference>
<dbReference type="InterPro" id="IPR051910">
    <property type="entry name" value="ComF/GntX_DNA_util-trans"/>
</dbReference>
<keyword evidence="4" id="KW-1185">Reference proteome</keyword>
<evidence type="ECO:0000259" key="2">
    <source>
        <dbReference type="Pfam" id="PF00156"/>
    </source>
</evidence>
<proteinExistence type="inferred from homology"/>
<organism evidence="3 4">
    <name type="scientific">Savagea serpentis</name>
    <dbReference type="NCBI Taxonomy" id="2785297"/>
    <lineage>
        <taxon>Bacteria</taxon>
        <taxon>Bacillati</taxon>
        <taxon>Bacillota</taxon>
        <taxon>Bacilli</taxon>
        <taxon>Bacillales</taxon>
        <taxon>Caryophanaceae</taxon>
        <taxon>Savagea</taxon>
    </lineage>
</organism>
<protein>
    <submittedName>
        <fullName evidence="3">ComF family protein</fullName>
    </submittedName>
</protein>
<dbReference type="InterPro" id="IPR029057">
    <property type="entry name" value="PRTase-like"/>
</dbReference>
<evidence type="ECO:0000256" key="1">
    <source>
        <dbReference type="ARBA" id="ARBA00008007"/>
    </source>
</evidence>
<dbReference type="EMBL" id="JADKPV010000003">
    <property type="protein sequence ID" value="MBF4501300.1"/>
    <property type="molecule type" value="Genomic_DNA"/>
</dbReference>
<name>A0A8J7GBN4_9BACL</name>
<dbReference type="Proteomes" id="UP000622653">
    <property type="component" value="Unassembled WGS sequence"/>
</dbReference>
<comment type="caution">
    <text evidence="3">The sequence shown here is derived from an EMBL/GenBank/DDBJ whole genome shotgun (WGS) entry which is preliminary data.</text>
</comment>
<comment type="similarity">
    <text evidence="1">Belongs to the ComF/GntX family.</text>
</comment>
<dbReference type="PANTHER" id="PTHR47505:SF1">
    <property type="entry name" value="DNA UTILIZATION PROTEIN YHGH"/>
    <property type="match status" value="1"/>
</dbReference>
<dbReference type="InterPro" id="IPR000836">
    <property type="entry name" value="PRTase_dom"/>
</dbReference>
<evidence type="ECO:0000313" key="4">
    <source>
        <dbReference type="Proteomes" id="UP000622653"/>
    </source>
</evidence>
<evidence type="ECO:0000313" key="3">
    <source>
        <dbReference type="EMBL" id="MBF4501300.1"/>
    </source>
</evidence>